<keyword evidence="7 9" id="KW-0472">Membrane</keyword>
<sequence>MNHIHTLAIGSIVVGFVVLGLKYLAYHLTGSVALLSDAIESIVNVVTAVVALLAIRWSAKPADDEHPYGHHKAEYFSAVVEGVLIIVAALSILREAYFGFLAPKLLETPWQGLAVNALAGFINAGWAWLLISRGRHLKSPALVADGRHLFTDVISSVGVVGGVGVAAISGWAILDPALAAAVALNILWSGWGLMRESVSGLMDEAIAPKTLARIREIISTKAEGAIEAHDLRSRHAGRMTFIDFHLVVDGSTTVSIAHDICDRLERAIKQEIGDALITIHVEPDNKAKHSGIVVL</sequence>
<dbReference type="FunFam" id="3.30.70.1350:FF:000002">
    <property type="entry name" value="Ferrous-iron efflux pump FieF"/>
    <property type="match status" value="1"/>
</dbReference>
<keyword evidence="3" id="KW-0813">Transport</keyword>
<feature type="transmembrane region" description="Helical" evidence="9">
    <location>
        <begin position="152"/>
        <end position="171"/>
    </location>
</feature>
<dbReference type="PANTHER" id="PTHR43840">
    <property type="entry name" value="MITOCHONDRIAL METAL TRANSPORTER 1-RELATED"/>
    <property type="match status" value="1"/>
</dbReference>
<dbReference type="Gene3D" id="1.20.1510.10">
    <property type="entry name" value="Cation efflux protein transmembrane domain"/>
    <property type="match status" value="1"/>
</dbReference>
<feature type="domain" description="Cation efflux protein transmembrane" evidence="10">
    <location>
        <begin position="11"/>
        <end position="202"/>
    </location>
</feature>
<geneLocation type="plasmid" evidence="12 13">
    <name>pOC167</name>
</geneLocation>
<dbReference type="KEGG" id="oca:OCAR_7756"/>
<dbReference type="InterPro" id="IPR036837">
    <property type="entry name" value="Cation_efflux_CTD_sf"/>
</dbReference>
<dbReference type="EMBL" id="CP002828">
    <property type="protein sequence ID" value="AEI08258.1"/>
    <property type="molecule type" value="Genomic_DNA"/>
</dbReference>
<evidence type="ECO:0000256" key="6">
    <source>
        <dbReference type="ARBA" id="ARBA00022989"/>
    </source>
</evidence>
<dbReference type="InterPro" id="IPR002524">
    <property type="entry name" value="Cation_efflux"/>
</dbReference>
<feature type="domain" description="Cation efflux protein cytoplasmic" evidence="11">
    <location>
        <begin position="209"/>
        <end position="283"/>
    </location>
</feature>
<evidence type="ECO:0000256" key="4">
    <source>
        <dbReference type="ARBA" id="ARBA00022475"/>
    </source>
</evidence>
<dbReference type="GO" id="GO:0015341">
    <property type="term" value="F:zinc efflux antiporter activity"/>
    <property type="evidence" value="ECO:0007669"/>
    <property type="project" value="TreeGrafter"/>
</dbReference>
<dbReference type="InterPro" id="IPR027470">
    <property type="entry name" value="Cation_efflux_CTD"/>
</dbReference>
<evidence type="ECO:0000256" key="1">
    <source>
        <dbReference type="ARBA" id="ARBA00004651"/>
    </source>
</evidence>
<evidence type="ECO:0000259" key="10">
    <source>
        <dbReference type="Pfam" id="PF01545"/>
    </source>
</evidence>
<evidence type="ECO:0000256" key="7">
    <source>
        <dbReference type="ARBA" id="ARBA00023136"/>
    </source>
</evidence>
<evidence type="ECO:0000259" key="11">
    <source>
        <dbReference type="Pfam" id="PF16916"/>
    </source>
</evidence>
<dbReference type="RefSeq" id="WP_012564876.1">
    <property type="nucleotide sequence ID" value="NC_011386.1"/>
</dbReference>
<dbReference type="NCBIfam" id="TIGR01297">
    <property type="entry name" value="CDF"/>
    <property type="match status" value="1"/>
</dbReference>
<evidence type="ECO:0000256" key="2">
    <source>
        <dbReference type="ARBA" id="ARBA00008114"/>
    </source>
</evidence>
<dbReference type="Pfam" id="PF16916">
    <property type="entry name" value="ZT_dimer"/>
    <property type="match status" value="1"/>
</dbReference>
<feature type="transmembrane region" description="Helical" evidence="9">
    <location>
        <begin position="32"/>
        <end position="55"/>
    </location>
</feature>
<dbReference type="InterPro" id="IPR058533">
    <property type="entry name" value="Cation_efflux_TM"/>
</dbReference>
<evidence type="ECO:0000256" key="5">
    <source>
        <dbReference type="ARBA" id="ARBA00022692"/>
    </source>
</evidence>
<dbReference type="Proteomes" id="UP000007730">
    <property type="component" value="Plasmid pOC167"/>
</dbReference>
<dbReference type="GO" id="GO:0015093">
    <property type="term" value="F:ferrous iron transmembrane transporter activity"/>
    <property type="evidence" value="ECO:0007669"/>
    <property type="project" value="TreeGrafter"/>
</dbReference>
<accession>B6JKA8</accession>
<comment type="similarity">
    <text evidence="2">Belongs to the cation diffusion facilitator (CDF) transporter (TC 2.A.4) family.</text>
</comment>
<evidence type="ECO:0000256" key="3">
    <source>
        <dbReference type="ARBA" id="ARBA00022448"/>
    </source>
</evidence>
<dbReference type="SUPFAM" id="SSF161111">
    <property type="entry name" value="Cation efflux protein transmembrane domain-like"/>
    <property type="match status" value="1"/>
</dbReference>
<dbReference type="GO" id="GO:0015086">
    <property type="term" value="F:cadmium ion transmembrane transporter activity"/>
    <property type="evidence" value="ECO:0007669"/>
    <property type="project" value="TreeGrafter"/>
</dbReference>
<dbReference type="AlphaFoldDB" id="B6JKA8"/>
<evidence type="ECO:0000256" key="8">
    <source>
        <dbReference type="ARBA" id="ARBA00068882"/>
    </source>
</evidence>
<gene>
    <name evidence="12" type="ordered locus">OCA5_pOC16700600</name>
</gene>
<organism evidence="12 13">
    <name type="scientific">Afipia carboxidovorans (strain ATCC 49405 / DSM 1227 / KCTC 32145 / OM5)</name>
    <name type="common">Oligotropha carboxidovorans</name>
    <dbReference type="NCBI Taxonomy" id="504832"/>
    <lineage>
        <taxon>Bacteria</taxon>
        <taxon>Pseudomonadati</taxon>
        <taxon>Pseudomonadota</taxon>
        <taxon>Alphaproteobacteria</taxon>
        <taxon>Hyphomicrobiales</taxon>
        <taxon>Nitrobacteraceae</taxon>
        <taxon>Afipia</taxon>
    </lineage>
</organism>
<keyword evidence="13" id="KW-1185">Reference proteome</keyword>
<dbReference type="InterPro" id="IPR050291">
    <property type="entry name" value="CDF_Transporter"/>
</dbReference>
<dbReference type="PATRIC" id="fig|504832.7.peg.3761"/>
<keyword evidence="4" id="KW-1003">Cell membrane</keyword>
<proteinExistence type="inferred from homology"/>
<dbReference type="PANTHER" id="PTHR43840:SF15">
    <property type="entry name" value="MITOCHONDRIAL METAL TRANSPORTER 1-RELATED"/>
    <property type="match status" value="1"/>
</dbReference>
<protein>
    <recommendedName>
        <fullName evidence="8">Protein p34</fullName>
    </recommendedName>
</protein>
<dbReference type="eggNOG" id="COG0053">
    <property type="taxonomic scope" value="Bacteria"/>
</dbReference>
<evidence type="ECO:0000313" key="12">
    <source>
        <dbReference type="EMBL" id="AEI08258.1"/>
    </source>
</evidence>
<keyword evidence="12" id="KW-0614">Plasmid</keyword>
<feature type="transmembrane region" description="Helical" evidence="9">
    <location>
        <begin position="113"/>
        <end position="131"/>
    </location>
</feature>
<dbReference type="InterPro" id="IPR027469">
    <property type="entry name" value="Cation_efflux_TMD_sf"/>
</dbReference>
<keyword evidence="6 9" id="KW-1133">Transmembrane helix</keyword>
<evidence type="ECO:0000313" key="13">
    <source>
        <dbReference type="Proteomes" id="UP000007730"/>
    </source>
</evidence>
<name>B6JKA8_AFIC5</name>
<dbReference type="KEGG" id="ocg:OCA5_pOC16700600"/>
<dbReference type="HOGENOM" id="CLU_013430_3_0_5"/>
<feature type="transmembrane region" description="Helical" evidence="9">
    <location>
        <begin position="7"/>
        <end position="26"/>
    </location>
</feature>
<keyword evidence="5 9" id="KW-0812">Transmembrane</keyword>
<comment type="subcellular location">
    <subcellularLocation>
        <location evidence="1">Cell membrane</location>
        <topology evidence="1">Multi-pass membrane protein</topology>
    </subcellularLocation>
</comment>
<dbReference type="GO" id="GO:0005886">
    <property type="term" value="C:plasma membrane"/>
    <property type="evidence" value="ECO:0007669"/>
    <property type="project" value="UniProtKB-SubCell"/>
</dbReference>
<evidence type="ECO:0000256" key="9">
    <source>
        <dbReference type="SAM" id="Phobius"/>
    </source>
</evidence>
<dbReference type="Gene3D" id="3.30.70.1350">
    <property type="entry name" value="Cation efflux protein, cytoplasmic domain"/>
    <property type="match status" value="1"/>
</dbReference>
<dbReference type="SUPFAM" id="SSF160240">
    <property type="entry name" value="Cation efflux protein cytoplasmic domain-like"/>
    <property type="match status" value="1"/>
</dbReference>
<dbReference type="Pfam" id="PF01545">
    <property type="entry name" value="Cation_efflux"/>
    <property type="match status" value="1"/>
</dbReference>
<feature type="transmembrane region" description="Helical" evidence="9">
    <location>
        <begin position="75"/>
        <end position="93"/>
    </location>
</feature>
<dbReference type="OrthoDB" id="9806522at2"/>
<reference evidence="12 13" key="1">
    <citation type="journal article" date="2011" name="J. Bacteriol.">
        <title>Complete genome sequences of the chemolithoautotrophic Oligotropha carboxidovorans strains OM4 and OM5.</title>
        <authorList>
            <person name="Volland S."/>
            <person name="Rachinger M."/>
            <person name="Strittmatter A."/>
            <person name="Daniel R."/>
            <person name="Gottschalk G."/>
            <person name="Meyer O."/>
        </authorList>
    </citation>
    <scope>NUCLEOTIDE SEQUENCE [LARGE SCALE GENOMIC DNA]</scope>
    <source>
        <strain evidence="13">ATCC 49405 / DSM 1227 / KCTC 32145 / OM5</strain>
        <plasmid evidence="12">pOC167</plasmid>
    </source>
</reference>
<dbReference type="GO" id="GO:0006882">
    <property type="term" value="P:intracellular zinc ion homeostasis"/>
    <property type="evidence" value="ECO:0007669"/>
    <property type="project" value="TreeGrafter"/>
</dbReference>